<feature type="domain" description="Rhodopsin" evidence="8">
    <location>
        <begin position="50"/>
        <end position="293"/>
    </location>
</feature>
<feature type="compositionally biased region" description="Polar residues" evidence="6">
    <location>
        <begin position="321"/>
        <end position="331"/>
    </location>
</feature>
<evidence type="ECO:0000256" key="6">
    <source>
        <dbReference type="SAM" id="MobiDB-lite"/>
    </source>
</evidence>
<comment type="similarity">
    <text evidence="5">Belongs to the SAT4 family.</text>
</comment>
<comment type="caution">
    <text evidence="9">The sequence shown here is derived from an EMBL/GenBank/DDBJ whole genome shotgun (WGS) entry which is preliminary data.</text>
</comment>
<feature type="transmembrane region" description="Helical" evidence="7">
    <location>
        <begin position="205"/>
        <end position="224"/>
    </location>
</feature>
<dbReference type="OrthoDB" id="2496787at2759"/>
<comment type="subcellular location">
    <subcellularLocation>
        <location evidence="1">Membrane</location>
        <topology evidence="1">Multi-pass membrane protein</topology>
    </subcellularLocation>
</comment>
<evidence type="ECO:0000256" key="1">
    <source>
        <dbReference type="ARBA" id="ARBA00004141"/>
    </source>
</evidence>
<feature type="transmembrane region" description="Helical" evidence="7">
    <location>
        <begin position="30"/>
        <end position="49"/>
    </location>
</feature>
<dbReference type="InterPro" id="IPR052337">
    <property type="entry name" value="SAT4-like"/>
</dbReference>
<dbReference type="InterPro" id="IPR049326">
    <property type="entry name" value="Rhodopsin_dom_fungi"/>
</dbReference>
<keyword evidence="4 7" id="KW-0472">Membrane</keyword>
<reference evidence="9 10" key="1">
    <citation type="submission" date="2019-12" db="EMBL/GenBank/DDBJ databases">
        <title>Draft genome sequence of the ascomycete Xylaria multiplex DSM 110363.</title>
        <authorList>
            <person name="Buettner E."/>
            <person name="Kellner H."/>
        </authorList>
    </citation>
    <scope>NUCLEOTIDE SEQUENCE [LARGE SCALE GENOMIC DNA]</scope>
    <source>
        <strain evidence="9 10">DSM 110363</strain>
    </source>
</reference>
<dbReference type="InParanoid" id="A0A7C8IXL8"/>
<feature type="transmembrane region" description="Helical" evidence="7">
    <location>
        <begin position="113"/>
        <end position="132"/>
    </location>
</feature>
<proteinExistence type="inferred from homology"/>
<protein>
    <recommendedName>
        <fullName evidence="8">Rhodopsin domain-containing protein</fullName>
    </recommendedName>
</protein>
<evidence type="ECO:0000256" key="4">
    <source>
        <dbReference type="ARBA" id="ARBA00023136"/>
    </source>
</evidence>
<feature type="transmembrane region" description="Helical" evidence="7">
    <location>
        <begin position="152"/>
        <end position="173"/>
    </location>
</feature>
<feature type="region of interest" description="Disordered" evidence="6">
    <location>
        <begin position="312"/>
        <end position="384"/>
    </location>
</feature>
<dbReference type="AlphaFoldDB" id="A0A7C8IXL8"/>
<evidence type="ECO:0000313" key="9">
    <source>
        <dbReference type="EMBL" id="KAF2973200.1"/>
    </source>
</evidence>
<sequence>MTEPLDPNGPVIPPPEGVVSNLDNPPNQNALVQGLTSFFLALSLIFITIRIYAKTIYNNNRPTLADCTVLLPIFVSSIRGGTYVAGCIFVYRVAATSGFFVHGWDFRLKNLSWFYYNLFLGTQMYLATMIFLKPAILIEWARIFGPGKRKGFRWTCYILAGLNSTYYLINILIEVNSCQPRAYYWDKTIPGGHCLDGPVLSLTSALVNLVFDVIILVLPQTVIWRSDMSRRGKAGVSTVFVFGLLAVVSAALRIAFGVAYVSNIDYTYILSSQSILCIAELTAGFLVFASPAAPKPVLHLFKQAESSVDRLIGSKRERSRGTNTEEQQPRSFMSLFSRGRSSSHLPDQVAERDNLSLRKLSTSKSKDSNLSNRKQQPPGVSSLA</sequence>
<feature type="transmembrane region" description="Helical" evidence="7">
    <location>
        <begin position="236"/>
        <end position="260"/>
    </location>
</feature>
<organism evidence="9 10">
    <name type="scientific">Xylaria multiplex</name>
    <dbReference type="NCBI Taxonomy" id="323545"/>
    <lineage>
        <taxon>Eukaryota</taxon>
        <taxon>Fungi</taxon>
        <taxon>Dikarya</taxon>
        <taxon>Ascomycota</taxon>
        <taxon>Pezizomycotina</taxon>
        <taxon>Sordariomycetes</taxon>
        <taxon>Xylariomycetidae</taxon>
        <taxon>Xylariales</taxon>
        <taxon>Xylariaceae</taxon>
        <taxon>Xylaria</taxon>
    </lineage>
</organism>
<evidence type="ECO:0000256" key="7">
    <source>
        <dbReference type="SAM" id="Phobius"/>
    </source>
</evidence>
<accession>A0A7C8IXL8</accession>
<name>A0A7C8IXL8_9PEZI</name>
<keyword evidence="10" id="KW-1185">Reference proteome</keyword>
<dbReference type="Proteomes" id="UP000481858">
    <property type="component" value="Unassembled WGS sequence"/>
</dbReference>
<evidence type="ECO:0000256" key="5">
    <source>
        <dbReference type="ARBA" id="ARBA00038359"/>
    </source>
</evidence>
<evidence type="ECO:0000256" key="3">
    <source>
        <dbReference type="ARBA" id="ARBA00022989"/>
    </source>
</evidence>
<feature type="transmembrane region" description="Helical" evidence="7">
    <location>
        <begin position="266"/>
        <end position="289"/>
    </location>
</feature>
<gene>
    <name evidence="9" type="ORF">GQX73_g302</name>
</gene>
<evidence type="ECO:0000313" key="10">
    <source>
        <dbReference type="Proteomes" id="UP000481858"/>
    </source>
</evidence>
<feature type="compositionally biased region" description="Polar residues" evidence="6">
    <location>
        <begin position="369"/>
        <end position="384"/>
    </location>
</feature>
<dbReference type="PANTHER" id="PTHR33048:SF47">
    <property type="entry name" value="INTEGRAL MEMBRANE PROTEIN-RELATED"/>
    <property type="match status" value="1"/>
</dbReference>
<dbReference type="PANTHER" id="PTHR33048">
    <property type="entry name" value="PTH11-LIKE INTEGRAL MEMBRANE PROTEIN (AFU_ORTHOLOGUE AFUA_5G11245)"/>
    <property type="match status" value="1"/>
</dbReference>
<dbReference type="Pfam" id="PF20684">
    <property type="entry name" value="Fung_rhodopsin"/>
    <property type="match status" value="1"/>
</dbReference>
<keyword evidence="3 7" id="KW-1133">Transmembrane helix</keyword>
<evidence type="ECO:0000259" key="8">
    <source>
        <dbReference type="Pfam" id="PF20684"/>
    </source>
</evidence>
<evidence type="ECO:0000256" key="2">
    <source>
        <dbReference type="ARBA" id="ARBA00022692"/>
    </source>
</evidence>
<dbReference type="EMBL" id="WUBL01000002">
    <property type="protein sequence ID" value="KAF2973200.1"/>
    <property type="molecule type" value="Genomic_DNA"/>
</dbReference>
<feature type="transmembrane region" description="Helical" evidence="7">
    <location>
        <begin position="69"/>
        <end position="93"/>
    </location>
</feature>
<keyword evidence="2 7" id="KW-0812">Transmembrane</keyword>
<dbReference type="GO" id="GO:0016020">
    <property type="term" value="C:membrane"/>
    <property type="evidence" value="ECO:0007669"/>
    <property type="project" value="UniProtKB-SubCell"/>
</dbReference>